<dbReference type="CDD" id="cd03360">
    <property type="entry name" value="LbH_AT_putative"/>
    <property type="match status" value="1"/>
</dbReference>
<evidence type="ECO:0000256" key="3">
    <source>
        <dbReference type="PIRSR" id="PIRSR620019-1"/>
    </source>
</evidence>
<keyword evidence="2" id="KW-0677">Repeat</keyword>
<dbReference type="SUPFAM" id="SSF51161">
    <property type="entry name" value="Trimeric LpxA-like enzymes"/>
    <property type="match status" value="1"/>
</dbReference>
<feature type="active site" description="Proton acceptor" evidence="3">
    <location>
        <position position="140"/>
    </location>
</feature>
<dbReference type="AlphaFoldDB" id="C0Z6V3"/>
<evidence type="ECO:0000256" key="4">
    <source>
        <dbReference type="PIRSR" id="PIRSR620019-2"/>
    </source>
</evidence>
<proteinExistence type="predicted"/>
<dbReference type="Gene3D" id="2.160.10.10">
    <property type="entry name" value="Hexapeptide repeat proteins"/>
    <property type="match status" value="1"/>
</dbReference>
<dbReference type="InterPro" id="IPR020019">
    <property type="entry name" value="AcTrfase_PglD-like"/>
</dbReference>
<dbReference type="RefSeq" id="WP_015893551.1">
    <property type="nucleotide sequence ID" value="NC_012491.1"/>
</dbReference>
<dbReference type="EMBL" id="AP008955">
    <property type="protein sequence ID" value="BAH46302.1"/>
    <property type="molecule type" value="Genomic_DNA"/>
</dbReference>
<dbReference type="Pfam" id="PF00132">
    <property type="entry name" value="Hexapep"/>
    <property type="match status" value="1"/>
</dbReference>
<feature type="domain" description="PglD N-terminal" evidence="5">
    <location>
        <begin position="5"/>
        <end position="81"/>
    </location>
</feature>
<dbReference type="KEGG" id="bbe:BBR47_53250"/>
<keyword evidence="7" id="KW-1185">Reference proteome</keyword>
<dbReference type="PROSITE" id="PS00101">
    <property type="entry name" value="HEXAPEP_TRANSFERASES"/>
    <property type="match status" value="1"/>
</dbReference>
<evidence type="ECO:0000313" key="6">
    <source>
        <dbReference type="EMBL" id="BAH46302.1"/>
    </source>
</evidence>
<gene>
    <name evidence="6" type="ordered locus">BBR47_53250</name>
</gene>
<feature type="binding site" evidence="4">
    <location>
        <position position="70"/>
    </location>
    <ligand>
        <name>substrate</name>
    </ligand>
</feature>
<organism evidence="6 7">
    <name type="scientific">Brevibacillus brevis (strain 47 / JCM 6285 / NBRC 100599)</name>
    <dbReference type="NCBI Taxonomy" id="358681"/>
    <lineage>
        <taxon>Bacteria</taxon>
        <taxon>Bacillati</taxon>
        <taxon>Bacillota</taxon>
        <taxon>Bacilli</taxon>
        <taxon>Bacillales</taxon>
        <taxon>Paenibacillaceae</taxon>
        <taxon>Brevibacillus</taxon>
    </lineage>
</organism>
<dbReference type="PANTHER" id="PTHR43300">
    <property type="entry name" value="ACETYLTRANSFERASE"/>
    <property type="match status" value="1"/>
</dbReference>
<name>C0Z6V3_BREBN</name>
<sequence length="210" mass="22209">MRLPIIVLGGGGHSKVLMNTLLMTSFDVKGFTTPDSEDQMKIIFGVKRLGADDIIRSFDPTQYKLVNGIGSIGYPGIRRELFYSFKNSGYHFENVIHPSAILSKDTTLLEGVQVMAGVIVQPGCIVGANTIINTRATIEHDCLIGDNVHISPGAIICGDVIIGDNVHVGAGATVIQGIRIGKNSIIGAGSVVTRNVTEGVKVVGVPAKEV</sequence>
<keyword evidence="1" id="KW-0808">Transferase</keyword>
<evidence type="ECO:0000256" key="1">
    <source>
        <dbReference type="ARBA" id="ARBA00022679"/>
    </source>
</evidence>
<feature type="binding site" evidence="4">
    <location>
        <position position="149"/>
    </location>
    <ligand>
        <name>acetyl-CoA</name>
        <dbReference type="ChEBI" id="CHEBI:57288"/>
    </ligand>
</feature>
<feature type="site" description="Increases basicity of active site His" evidence="3">
    <location>
        <position position="141"/>
    </location>
</feature>
<dbReference type="Gene3D" id="3.40.50.20">
    <property type="match status" value="1"/>
</dbReference>
<dbReference type="NCBIfam" id="TIGR03570">
    <property type="entry name" value="NeuD_NnaD"/>
    <property type="match status" value="1"/>
</dbReference>
<accession>C0Z6V3</accession>
<dbReference type="STRING" id="358681.BBR47_53250"/>
<evidence type="ECO:0000313" key="7">
    <source>
        <dbReference type="Proteomes" id="UP000001877"/>
    </source>
</evidence>
<dbReference type="PANTHER" id="PTHR43300:SF7">
    <property type="entry name" value="UDP-N-ACETYLBACILLOSAMINE N-ACETYLTRANSFERASE"/>
    <property type="match status" value="1"/>
</dbReference>
<protein>
    <recommendedName>
        <fullName evidence="5">PglD N-terminal domain-containing protein</fullName>
    </recommendedName>
</protein>
<dbReference type="InterPro" id="IPR041561">
    <property type="entry name" value="PglD_N"/>
</dbReference>
<dbReference type="HOGENOM" id="CLU_081811_2_3_9"/>
<reference evidence="6 7" key="1">
    <citation type="submission" date="2005-03" db="EMBL/GenBank/DDBJ databases">
        <title>Brevibacillus brevis strain 47, complete genome.</title>
        <authorList>
            <person name="Hosoyama A."/>
            <person name="Yamada R."/>
            <person name="Hongo Y."/>
            <person name="Terui Y."/>
            <person name="Ankai A."/>
            <person name="Masuyama W."/>
            <person name="Sekiguchi M."/>
            <person name="Takeda T."/>
            <person name="Asano K."/>
            <person name="Ohji S."/>
            <person name="Ichikawa N."/>
            <person name="Narita S."/>
            <person name="Aoki N."/>
            <person name="Miura H."/>
            <person name="Matsushita S."/>
            <person name="Sekigawa T."/>
            <person name="Yamagata H."/>
            <person name="Yoshikawa H."/>
            <person name="Udaka S."/>
            <person name="Tanikawa S."/>
            <person name="Fujita N."/>
        </authorList>
    </citation>
    <scope>NUCLEOTIDE SEQUENCE [LARGE SCALE GENOMIC DNA]</scope>
    <source>
        <strain evidence="7">47 / JCM 6285 / NBRC 100599</strain>
    </source>
</reference>
<dbReference type="Pfam" id="PF17836">
    <property type="entry name" value="PglD_N"/>
    <property type="match status" value="1"/>
</dbReference>
<dbReference type="InterPro" id="IPR011004">
    <property type="entry name" value="Trimer_LpxA-like_sf"/>
</dbReference>
<dbReference type="Proteomes" id="UP000001877">
    <property type="component" value="Chromosome"/>
</dbReference>
<dbReference type="InterPro" id="IPR001451">
    <property type="entry name" value="Hexapep"/>
</dbReference>
<dbReference type="GO" id="GO:0016740">
    <property type="term" value="F:transferase activity"/>
    <property type="evidence" value="ECO:0007669"/>
    <property type="project" value="UniProtKB-KW"/>
</dbReference>
<evidence type="ECO:0000259" key="5">
    <source>
        <dbReference type="Pfam" id="PF17836"/>
    </source>
</evidence>
<dbReference type="eggNOG" id="COG0110">
    <property type="taxonomic scope" value="Bacteria"/>
</dbReference>
<dbReference type="InterPro" id="IPR050179">
    <property type="entry name" value="Trans_hexapeptide_repeat"/>
</dbReference>
<evidence type="ECO:0000256" key="2">
    <source>
        <dbReference type="ARBA" id="ARBA00022737"/>
    </source>
</evidence>
<dbReference type="InterPro" id="IPR018357">
    <property type="entry name" value="Hexapep_transf_CS"/>
</dbReference>